<reference evidence="2" key="1">
    <citation type="submission" date="2016-10" db="EMBL/GenBank/DDBJ databases">
        <authorList>
            <person name="Varghese N."/>
        </authorList>
    </citation>
    <scope>NUCLEOTIDE SEQUENCE [LARGE SCALE GENOMIC DNA]</scope>
    <source>
        <strain evidence="2">DSM 45096 / BCRC 16803 / CGMCC 4.1857 / CIP 109030 / JCM 12277 / KCTC 19219 / NBRC 100920 / 33214</strain>
    </source>
</reference>
<accession>A0A1H7NQP8</accession>
<dbReference type="Proteomes" id="UP000183015">
    <property type="component" value="Unassembled WGS sequence"/>
</dbReference>
<sequence length="92" mass="9875">MPTERIISFTCLRNARDLGGTLRNLAINTLRAAGHHNITAEIRHSSITRSQDFATALTSSVSLQSGPIGVEGDVVCFDADLNPGPVDADRDR</sequence>
<keyword evidence="2" id="KW-1185">Reference proteome</keyword>
<protein>
    <submittedName>
        <fullName evidence="1">Uncharacterized protein</fullName>
    </submittedName>
</protein>
<evidence type="ECO:0000313" key="2">
    <source>
        <dbReference type="Proteomes" id="UP000183015"/>
    </source>
</evidence>
<gene>
    <name evidence="1" type="ORF">SAMN05414137_10725</name>
</gene>
<name>A0A1H7NQP8_STRJI</name>
<evidence type="ECO:0000313" key="1">
    <source>
        <dbReference type="EMBL" id="SEL25651.1"/>
    </source>
</evidence>
<organism evidence="1 2">
    <name type="scientific">Streptacidiphilus jiangxiensis</name>
    <dbReference type="NCBI Taxonomy" id="235985"/>
    <lineage>
        <taxon>Bacteria</taxon>
        <taxon>Bacillati</taxon>
        <taxon>Actinomycetota</taxon>
        <taxon>Actinomycetes</taxon>
        <taxon>Kitasatosporales</taxon>
        <taxon>Streptomycetaceae</taxon>
        <taxon>Streptacidiphilus</taxon>
    </lineage>
</organism>
<dbReference type="AlphaFoldDB" id="A0A1H7NQP8"/>
<proteinExistence type="predicted"/>
<dbReference type="EMBL" id="FOAZ01000007">
    <property type="protein sequence ID" value="SEL25651.1"/>
    <property type="molecule type" value="Genomic_DNA"/>
</dbReference>